<evidence type="ECO:0000313" key="2">
    <source>
        <dbReference type="EMBL" id="KJY49173.1"/>
    </source>
</evidence>
<dbReference type="HOGENOM" id="CLU_113198_4_0_9"/>
<comment type="similarity">
    <text evidence="1">Belongs to the asp23 family.</text>
</comment>
<protein>
    <submittedName>
        <fullName evidence="2">Alkaline shock protein</fullName>
    </submittedName>
</protein>
<dbReference type="STRING" id="1218508.JG29_06270"/>
<evidence type="ECO:0000313" key="3">
    <source>
        <dbReference type="Proteomes" id="UP000033695"/>
    </source>
</evidence>
<organism evidence="2 3">
    <name type="scientific">Bombilactobacillus mellis</name>
    <dbReference type="NCBI Taxonomy" id="1218508"/>
    <lineage>
        <taxon>Bacteria</taxon>
        <taxon>Bacillati</taxon>
        <taxon>Bacillota</taxon>
        <taxon>Bacilli</taxon>
        <taxon>Lactobacillales</taxon>
        <taxon>Lactobacillaceae</taxon>
        <taxon>Bombilactobacillus</taxon>
    </lineage>
</organism>
<proteinExistence type="inferred from homology"/>
<dbReference type="PANTHER" id="PTHR34297">
    <property type="entry name" value="HYPOTHETICAL CYTOSOLIC PROTEIN-RELATED"/>
    <property type="match status" value="1"/>
</dbReference>
<sequence>MADSKYIVIDPENKNNLGDINISPAVLEVLLGIAASKVSGVSGMRGTLADSILGREKRSKGVTVSYDEKTGKLTADVYVYLKYGVSVPQVALEMQKDLTQQLQYMTEMEMAQVNVHVVGLVTPKTDKQVANSK</sequence>
<dbReference type="AlphaFoldDB" id="A0A0F4KSY7"/>
<dbReference type="InterPro" id="IPR005531">
    <property type="entry name" value="Asp23"/>
</dbReference>
<dbReference type="PATRIC" id="fig|1218508.4.peg.642"/>
<dbReference type="PANTHER" id="PTHR34297:SF1">
    <property type="entry name" value="ASP23_GLS24 FAMILY ENVELOPE STRESS RESPONSE PROTEIN"/>
    <property type="match status" value="1"/>
</dbReference>
<name>A0A0F4KSY7_9LACO</name>
<dbReference type="OrthoDB" id="9793465at2"/>
<dbReference type="EMBL" id="JXBZ01000005">
    <property type="protein sequence ID" value="KJY49173.1"/>
    <property type="molecule type" value="Genomic_DNA"/>
</dbReference>
<dbReference type="RefSeq" id="WP_045922477.1">
    <property type="nucleotide sequence ID" value="NZ_JAAEDY010000005.1"/>
</dbReference>
<accession>A0A0F4KSY7</accession>
<dbReference type="Proteomes" id="UP000033695">
    <property type="component" value="Unassembled WGS sequence"/>
</dbReference>
<dbReference type="Pfam" id="PF03780">
    <property type="entry name" value="Asp23"/>
    <property type="match status" value="1"/>
</dbReference>
<keyword evidence="3" id="KW-1185">Reference proteome</keyword>
<gene>
    <name evidence="2" type="primary">asp2</name>
    <name evidence="2" type="ORF">JG29_06270</name>
</gene>
<evidence type="ECO:0000256" key="1">
    <source>
        <dbReference type="ARBA" id="ARBA00005721"/>
    </source>
</evidence>
<reference evidence="2 3" key="1">
    <citation type="submission" date="2014-12" db="EMBL/GenBank/DDBJ databases">
        <title>Comparative genomics of the lactic acid bacteria isolated from the honey bee gut.</title>
        <authorList>
            <person name="Ellegaard K.M."/>
            <person name="Tamarit D."/>
            <person name="Javelind E."/>
            <person name="Olofsson T."/>
            <person name="Andersson S.G."/>
            <person name="Vasquez A."/>
        </authorList>
    </citation>
    <scope>NUCLEOTIDE SEQUENCE [LARGE SCALE GENOMIC DNA]</scope>
    <source>
        <strain evidence="2 3">Hon2</strain>
    </source>
</reference>
<comment type="caution">
    <text evidence="2">The sequence shown here is derived from an EMBL/GenBank/DDBJ whole genome shotgun (WGS) entry which is preliminary data.</text>
</comment>